<name>A0A7S3LQ92_9STRA</name>
<dbReference type="AlphaFoldDB" id="A0A7S3LQ92"/>
<gene>
    <name evidence="1" type="ORF">ASTO00021_LOCUS7565</name>
</gene>
<reference evidence="1" key="1">
    <citation type="submission" date="2021-01" db="EMBL/GenBank/DDBJ databases">
        <authorList>
            <person name="Corre E."/>
            <person name="Pelletier E."/>
            <person name="Niang G."/>
            <person name="Scheremetjew M."/>
            <person name="Finn R."/>
            <person name="Kale V."/>
            <person name="Holt S."/>
            <person name="Cochrane G."/>
            <person name="Meng A."/>
            <person name="Brown T."/>
            <person name="Cohen L."/>
        </authorList>
    </citation>
    <scope>NUCLEOTIDE SEQUENCE</scope>
    <source>
        <strain evidence="1">GSBS06</strain>
    </source>
</reference>
<organism evidence="1">
    <name type="scientific">Aplanochytrium stocchinoi</name>
    <dbReference type="NCBI Taxonomy" id="215587"/>
    <lineage>
        <taxon>Eukaryota</taxon>
        <taxon>Sar</taxon>
        <taxon>Stramenopiles</taxon>
        <taxon>Bigyra</taxon>
        <taxon>Labyrinthulomycetes</taxon>
        <taxon>Thraustochytrida</taxon>
        <taxon>Thraustochytriidae</taxon>
        <taxon>Aplanochytrium</taxon>
    </lineage>
</organism>
<proteinExistence type="predicted"/>
<evidence type="ECO:0000313" key="1">
    <source>
        <dbReference type="EMBL" id="CAE0437308.1"/>
    </source>
</evidence>
<sequence length="131" mass="15852">MKRRRIHTKDAYGRGKFSVSEVFAAFKDFPKVKEKEGAIKDLKLQWEFKLQLRFKSENSLYEALTHYKLANAFNREVNLRESEIWRRNDELRWFGQMMVDACMLRNLQRIFRRASGRLLEEEKNRTFDSVL</sequence>
<dbReference type="EMBL" id="HBIN01010132">
    <property type="protein sequence ID" value="CAE0437308.1"/>
    <property type="molecule type" value="Transcribed_RNA"/>
</dbReference>
<protein>
    <submittedName>
        <fullName evidence="1">Uncharacterized protein</fullName>
    </submittedName>
</protein>
<accession>A0A7S3LQ92</accession>